<dbReference type="EMBL" id="CP016622">
    <property type="protein sequence ID" value="ANZ29642.1"/>
    <property type="molecule type" value="Genomic_DNA"/>
</dbReference>
<keyword evidence="1" id="KW-1133">Transmembrane helix</keyword>
<proteinExistence type="predicted"/>
<dbReference type="RefSeq" id="WP_042385454.1">
    <property type="nucleotide sequence ID" value="NZ_CP012712.1"/>
</dbReference>
<protein>
    <submittedName>
        <fullName evidence="2">Uncharacterized protein</fullName>
    </submittedName>
</protein>
<dbReference type="Proteomes" id="UP000093052">
    <property type="component" value="Chromosome"/>
</dbReference>
<sequence length="79" mass="8695">MGAKIGLDIHSPLIILCGKRSAINAAIAYAKQQKSGIKEGGGKILPLKFLPILIVWFYFFDLDVTGWKNGKYNVFVKAV</sequence>
<dbReference type="AlphaFoldDB" id="A0AAN0YM47"/>
<keyword evidence="1" id="KW-0812">Transmembrane</keyword>
<keyword evidence="3" id="KW-1185">Reference proteome</keyword>
<keyword evidence="1" id="KW-0472">Membrane</keyword>
<feature type="transmembrane region" description="Helical" evidence="1">
    <location>
        <begin position="44"/>
        <end position="60"/>
    </location>
</feature>
<reference evidence="3" key="1">
    <citation type="journal article" date="2016" name="Genome Announc.">
        <title>Complete Genome Sequence of Geobacillus thermoglucosidasius NCIMB 11955, the Progenitor of a Bioethanol Production Strain.</title>
        <authorList>
            <person name="Sheng L."/>
            <person name="Zhang Y."/>
            <person name="Minton N.P."/>
        </authorList>
    </citation>
    <scope>NUCLEOTIDE SEQUENCE [LARGE SCALE GENOMIC DNA]</scope>
    <source>
        <strain evidence="3">NCIMB 11955</strain>
    </source>
</reference>
<name>A0AAN0YM47_PARTM</name>
<evidence type="ECO:0000313" key="2">
    <source>
        <dbReference type="EMBL" id="ANZ29642.1"/>
    </source>
</evidence>
<organism evidence="2 3">
    <name type="scientific">Parageobacillus thermoglucosidasius</name>
    <name type="common">Geobacillus thermoglucosidasius</name>
    <dbReference type="NCBI Taxonomy" id="1426"/>
    <lineage>
        <taxon>Bacteria</taxon>
        <taxon>Bacillati</taxon>
        <taxon>Bacillota</taxon>
        <taxon>Bacilli</taxon>
        <taxon>Bacillales</taxon>
        <taxon>Anoxybacillaceae</taxon>
        <taxon>Parageobacillus</taxon>
    </lineage>
</organism>
<evidence type="ECO:0000256" key="1">
    <source>
        <dbReference type="SAM" id="Phobius"/>
    </source>
</evidence>
<evidence type="ECO:0000313" key="3">
    <source>
        <dbReference type="Proteomes" id="UP000093052"/>
    </source>
</evidence>
<dbReference type="KEGG" id="ptl:AOT13_05760"/>
<dbReference type="GeneID" id="56924968"/>
<accession>A0AAN0YM47</accession>
<gene>
    <name evidence="2" type="ORF">BCV53_05770</name>
</gene>